<dbReference type="EMBL" id="JAVFWL010000005">
    <property type="protein sequence ID" value="KAK6759063.1"/>
    <property type="molecule type" value="Genomic_DNA"/>
</dbReference>
<evidence type="ECO:0000313" key="3">
    <source>
        <dbReference type="Proteomes" id="UP001303046"/>
    </source>
</evidence>
<comment type="caution">
    <text evidence="2">The sequence shown here is derived from an EMBL/GenBank/DDBJ whole genome shotgun (WGS) entry which is preliminary data.</text>
</comment>
<keyword evidence="1" id="KW-0812">Transmembrane</keyword>
<protein>
    <submittedName>
        <fullName evidence="2">Uncharacterized protein</fullName>
    </submittedName>
</protein>
<accession>A0ABR1E9A4</accession>
<gene>
    <name evidence="2" type="primary">Necator_chrV.g21134</name>
    <name evidence="2" type="ORF">RB195_016341</name>
</gene>
<organism evidence="2 3">
    <name type="scientific">Necator americanus</name>
    <name type="common">Human hookworm</name>
    <dbReference type="NCBI Taxonomy" id="51031"/>
    <lineage>
        <taxon>Eukaryota</taxon>
        <taxon>Metazoa</taxon>
        <taxon>Ecdysozoa</taxon>
        <taxon>Nematoda</taxon>
        <taxon>Chromadorea</taxon>
        <taxon>Rhabditida</taxon>
        <taxon>Rhabditina</taxon>
        <taxon>Rhabditomorpha</taxon>
        <taxon>Strongyloidea</taxon>
        <taxon>Ancylostomatidae</taxon>
        <taxon>Bunostominae</taxon>
        <taxon>Necator</taxon>
    </lineage>
</organism>
<evidence type="ECO:0000313" key="2">
    <source>
        <dbReference type="EMBL" id="KAK6759063.1"/>
    </source>
</evidence>
<reference evidence="2 3" key="1">
    <citation type="submission" date="2023-08" db="EMBL/GenBank/DDBJ databases">
        <title>A Necator americanus chromosomal reference genome.</title>
        <authorList>
            <person name="Ilik V."/>
            <person name="Petrzelkova K.J."/>
            <person name="Pardy F."/>
            <person name="Fuh T."/>
            <person name="Niatou-Singa F.S."/>
            <person name="Gouil Q."/>
            <person name="Baker L."/>
            <person name="Ritchie M.E."/>
            <person name="Jex A.R."/>
            <person name="Gazzola D."/>
            <person name="Li H."/>
            <person name="Toshio Fujiwara R."/>
            <person name="Zhan B."/>
            <person name="Aroian R.V."/>
            <person name="Pafco B."/>
            <person name="Schwarz E.M."/>
        </authorList>
    </citation>
    <scope>NUCLEOTIDE SEQUENCE [LARGE SCALE GENOMIC DNA]</scope>
    <source>
        <strain evidence="2 3">Aroian</strain>
        <tissue evidence="2">Whole animal</tissue>
    </source>
</reference>
<proteinExistence type="predicted"/>
<name>A0ABR1E9A4_NECAM</name>
<keyword evidence="1" id="KW-0472">Membrane</keyword>
<keyword evidence="3" id="KW-1185">Reference proteome</keyword>
<dbReference type="Proteomes" id="UP001303046">
    <property type="component" value="Unassembled WGS sequence"/>
</dbReference>
<sequence length="206" mass="24034">MKYSVILELLCYRADNMDSYMILAAVLLVLQAIVATICFGRMEAALRQRWWMRTHKYLNPWKIPGKTPREIMSERSIPPLDILNLHEMRIDCYGQLKHCPSLLYYLANKHEKESNAVFKAPKRSAEMLPSESDVVGQLVTGSADAIRKKLVVEMERHANKLRRRYELETYNGRRSNFKRFATDRMNGLGHHRYAVDPVTLKQPQKL</sequence>
<keyword evidence="1" id="KW-1133">Transmembrane helix</keyword>
<evidence type="ECO:0000256" key="1">
    <source>
        <dbReference type="SAM" id="Phobius"/>
    </source>
</evidence>
<feature type="transmembrane region" description="Helical" evidence="1">
    <location>
        <begin position="20"/>
        <end position="40"/>
    </location>
</feature>